<evidence type="ECO:0000313" key="2">
    <source>
        <dbReference type="EMBL" id="GMH16711.1"/>
    </source>
</evidence>
<accession>A0AAD3XUF3</accession>
<dbReference type="EMBL" id="BSYO01000017">
    <property type="protein sequence ID" value="GMH16711.1"/>
    <property type="molecule type" value="Genomic_DNA"/>
</dbReference>
<reference evidence="2" key="1">
    <citation type="submission" date="2023-05" db="EMBL/GenBank/DDBJ databases">
        <title>Nepenthes gracilis genome sequencing.</title>
        <authorList>
            <person name="Fukushima K."/>
        </authorList>
    </citation>
    <scope>NUCLEOTIDE SEQUENCE</scope>
    <source>
        <strain evidence="2">SING2019-196</strain>
    </source>
</reference>
<dbReference type="Proteomes" id="UP001279734">
    <property type="component" value="Unassembled WGS sequence"/>
</dbReference>
<dbReference type="AlphaFoldDB" id="A0AAD3XUF3"/>
<name>A0AAD3XUF3_NEPGR</name>
<organism evidence="2 3">
    <name type="scientific">Nepenthes gracilis</name>
    <name type="common">Slender pitcher plant</name>
    <dbReference type="NCBI Taxonomy" id="150966"/>
    <lineage>
        <taxon>Eukaryota</taxon>
        <taxon>Viridiplantae</taxon>
        <taxon>Streptophyta</taxon>
        <taxon>Embryophyta</taxon>
        <taxon>Tracheophyta</taxon>
        <taxon>Spermatophyta</taxon>
        <taxon>Magnoliopsida</taxon>
        <taxon>eudicotyledons</taxon>
        <taxon>Gunneridae</taxon>
        <taxon>Pentapetalae</taxon>
        <taxon>Caryophyllales</taxon>
        <taxon>Nepenthaceae</taxon>
        <taxon>Nepenthes</taxon>
    </lineage>
</organism>
<feature type="region of interest" description="Disordered" evidence="1">
    <location>
        <begin position="25"/>
        <end position="45"/>
    </location>
</feature>
<evidence type="ECO:0000313" key="3">
    <source>
        <dbReference type="Proteomes" id="UP001279734"/>
    </source>
</evidence>
<comment type="caution">
    <text evidence="2">The sequence shown here is derived from an EMBL/GenBank/DDBJ whole genome shotgun (WGS) entry which is preliminary data.</text>
</comment>
<proteinExistence type="predicted"/>
<keyword evidence="3" id="KW-1185">Reference proteome</keyword>
<sequence>MGAGRHRFLVAYRREHGCIRLMKSSFSSTPSHDRTSLPTPNGQDNVDDTVRQISEFLKHSNWKLLLQSSDLSKKINPELVGSVLHQNRFSDPTRLLSFFYWWRHSTTGRVQVPPFSGFSINY</sequence>
<feature type="compositionally biased region" description="Polar residues" evidence="1">
    <location>
        <begin position="25"/>
        <end position="44"/>
    </location>
</feature>
<evidence type="ECO:0000256" key="1">
    <source>
        <dbReference type="SAM" id="MobiDB-lite"/>
    </source>
</evidence>
<protein>
    <submittedName>
        <fullName evidence="2">Uncharacterized protein</fullName>
    </submittedName>
</protein>
<gene>
    <name evidence="2" type="ORF">Nepgr_018552</name>
</gene>